<dbReference type="Pfam" id="PF07963">
    <property type="entry name" value="N_methyl"/>
    <property type="match status" value="1"/>
</dbReference>
<keyword evidence="6" id="KW-1185">Reference proteome</keyword>
<feature type="transmembrane region" description="Helical" evidence="4">
    <location>
        <begin position="20"/>
        <end position="42"/>
    </location>
</feature>
<dbReference type="InterPro" id="IPR012902">
    <property type="entry name" value="N_methyl_site"/>
</dbReference>
<evidence type="ECO:0000256" key="2">
    <source>
        <dbReference type="ARBA" id="ARBA00022481"/>
    </source>
</evidence>
<name>A0ABR9QI27_9BACI</name>
<comment type="subcellular location">
    <subcellularLocation>
        <location evidence="1">Cell surface</location>
    </subcellularLocation>
</comment>
<keyword evidence="4" id="KW-0812">Transmembrane</keyword>
<evidence type="ECO:0000256" key="4">
    <source>
        <dbReference type="SAM" id="Phobius"/>
    </source>
</evidence>
<dbReference type="PRINTS" id="PR00813">
    <property type="entry name" value="BCTERIALGSPG"/>
</dbReference>
<evidence type="ECO:0000256" key="1">
    <source>
        <dbReference type="ARBA" id="ARBA00004241"/>
    </source>
</evidence>
<dbReference type="EMBL" id="JADCLJ010000019">
    <property type="protein sequence ID" value="MBE4908152.1"/>
    <property type="molecule type" value="Genomic_DNA"/>
</dbReference>
<evidence type="ECO:0000256" key="3">
    <source>
        <dbReference type="ARBA" id="ARBA00023287"/>
    </source>
</evidence>
<dbReference type="Gene3D" id="3.30.700.10">
    <property type="entry name" value="Glycoprotein, Type 4 Pilin"/>
    <property type="match status" value="1"/>
</dbReference>
<sequence>MFKKMRTHLKNQRGLTLIELLAVVVILGIISAIAVPSIGGIIQKTQNDAIKAEAVQILNSAKLYTATNGSTPPTHLTHADLGEYLENVNDETYRVSYMTLADGTVTYLINGHDANGLDNIDGTAIAQQANLPATAVDGATLGDLD</sequence>
<dbReference type="NCBIfam" id="TIGR02532">
    <property type="entry name" value="IV_pilin_GFxxxE"/>
    <property type="match status" value="1"/>
</dbReference>
<keyword evidence="4" id="KW-0472">Membrane</keyword>
<keyword evidence="3" id="KW-0178">Competence</keyword>
<keyword evidence="4" id="KW-1133">Transmembrane helix</keyword>
<keyword evidence="2" id="KW-0488">Methylation</keyword>
<dbReference type="InterPro" id="IPR045584">
    <property type="entry name" value="Pilin-like"/>
</dbReference>
<protein>
    <submittedName>
        <fullName evidence="5">Type II secretion system protein</fullName>
    </submittedName>
</protein>
<dbReference type="RefSeq" id="WP_193535615.1">
    <property type="nucleotide sequence ID" value="NZ_JAGGKM010000004.1"/>
</dbReference>
<proteinExistence type="predicted"/>
<evidence type="ECO:0000313" key="6">
    <source>
        <dbReference type="Proteomes" id="UP001516662"/>
    </source>
</evidence>
<organism evidence="5 6">
    <name type="scientific">Litchfieldia luteola</name>
    <dbReference type="NCBI Taxonomy" id="682179"/>
    <lineage>
        <taxon>Bacteria</taxon>
        <taxon>Bacillati</taxon>
        <taxon>Bacillota</taxon>
        <taxon>Bacilli</taxon>
        <taxon>Bacillales</taxon>
        <taxon>Bacillaceae</taxon>
        <taxon>Litchfieldia</taxon>
    </lineage>
</organism>
<dbReference type="PANTHER" id="PTHR30093">
    <property type="entry name" value="GENERAL SECRETION PATHWAY PROTEIN G"/>
    <property type="match status" value="1"/>
</dbReference>
<gene>
    <name evidence="5" type="ORF">IMZ08_08805</name>
</gene>
<dbReference type="InterPro" id="IPR000983">
    <property type="entry name" value="Bac_GSPG_pilin"/>
</dbReference>
<comment type="caution">
    <text evidence="5">The sequence shown here is derived from an EMBL/GenBank/DDBJ whole genome shotgun (WGS) entry which is preliminary data.</text>
</comment>
<reference evidence="5 6" key="1">
    <citation type="submission" date="2020-10" db="EMBL/GenBank/DDBJ databases">
        <title>Bacillus sp. HD4P25, an endophyte from a halophyte.</title>
        <authorList>
            <person name="Sun J.-Q."/>
        </authorList>
    </citation>
    <scope>NUCLEOTIDE SEQUENCE [LARGE SCALE GENOMIC DNA]</scope>
    <source>
        <strain evidence="5 6">YIM 93174</strain>
    </source>
</reference>
<dbReference type="PROSITE" id="PS00409">
    <property type="entry name" value="PROKAR_NTER_METHYL"/>
    <property type="match status" value="1"/>
</dbReference>
<accession>A0ABR9QI27</accession>
<dbReference type="SUPFAM" id="SSF54523">
    <property type="entry name" value="Pili subunits"/>
    <property type="match status" value="1"/>
</dbReference>
<dbReference type="Proteomes" id="UP001516662">
    <property type="component" value="Unassembled WGS sequence"/>
</dbReference>
<evidence type="ECO:0000313" key="5">
    <source>
        <dbReference type="EMBL" id="MBE4908152.1"/>
    </source>
</evidence>